<proteinExistence type="predicted"/>
<dbReference type="GeneID" id="3924839"/>
<keyword evidence="1" id="KW-0472">Membrane</keyword>
<dbReference type="AlphaFoldDB" id="Q2FRY0"/>
<dbReference type="STRING" id="323259.Mhun_2675"/>
<evidence type="ECO:0000256" key="1">
    <source>
        <dbReference type="SAM" id="Phobius"/>
    </source>
</evidence>
<accession>Q2FRY0</accession>
<keyword evidence="1" id="KW-0812">Transmembrane</keyword>
<dbReference type="EnsemblBacteria" id="ABD42371">
    <property type="protein sequence ID" value="ABD42371"/>
    <property type="gene ID" value="Mhun_2675"/>
</dbReference>
<dbReference type="EMBL" id="CP000254">
    <property type="protein sequence ID" value="ABD42371.1"/>
    <property type="molecule type" value="Genomic_DNA"/>
</dbReference>
<gene>
    <name evidence="2" type="ordered locus">Mhun_2675</name>
</gene>
<organism evidence="2 3">
    <name type="scientific">Methanospirillum hungatei JF-1 (strain ATCC 27890 / DSM 864 / NBRC 100397 / JF-1)</name>
    <dbReference type="NCBI Taxonomy" id="323259"/>
    <lineage>
        <taxon>Archaea</taxon>
        <taxon>Methanobacteriati</taxon>
        <taxon>Methanobacteriota</taxon>
        <taxon>Stenosarchaea group</taxon>
        <taxon>Methanomicrobia</taxon>
        <taxon>Methanomicrobiales</taxon>
        <taxon>Methanospirillaceae</taxon>
        <taxon>Methanospirillum</taxon>
    </lineage>
</organism>
<feature type="transmembrane region" description="Helical" evidence="1">
    <location>
        <begin position="12"/>
        <end position="36"/>
    </location>
</feature>
<dbReference type="OrthoDB" id="384030at2157"/>
<name>Q2FRY0_METHJ</name>
<feature type="transmembrane region" description="Helical" evidence="1">
    <location>
        <begin position="42"/>
        <end position="64"/>
    </location>
</feature>
<dbReference type="RefSeq" id="WP_011449627.1">
    <property type="nucleotide sequence ID" value="NC_007796.1"/>
</dbReference>
<sequence length="107" mass="12105">MLKEISFRLGMNGALYLGICIGCMISGILFLTMVLLFDMETILLVSVTAGLVIAAIILIALIIYAQNRRRRAKEDLCTCRYRSSVYTVCRECAYKDKSEWIGKDKKI</sequence>
<dbReference type="InParanoid" id="Q2FRY0"/>
<dbReference type="KEGG" id="mhu:Mhun_2675"/>
<protein>
    <submittedName>
        <fullName evidence="2">Uncharacterized protein</fullName>
    </submittedName>
</protein>
<evidence type="ECO:0000313" key="3">
    <source>
        <dbReference type="Proteomes" id="UP000001941"/>
    </source>
</evidence>
<keyword evidence="1" id="KW-1133">Transmembrane helix</keyword>
<keyword evidence="3" id="KW-1185">Reference proteome</keyword>
<reference evidence="3" key="1">
    <citation type="journal article" date="2016" name="Stand. Genomic Sci.">
        <title>Complete genome sequence of Methanospirillum hungatei type strain JF1.</title>
        <authorList>
            <person name="Gunsalus R.P."/>
            <person name="Cook L.E."/>
            <person name="Crable B."/>
            <person name="Rohlin L."/>
            <person name="McDonald E."/>
            <person name="Mouttaki H."/>
            <person name="Sieber J.R."/>
            <person name="Poweleit N."/>
            <person name="Zhou H."/>
            <person name="Lapidus A.L."/>
            <person name="Daligault H.E."/>
            <person name="Land M."/>
            <person name="Gilna P."/>
            <person name="Ivanova N."/>
            <person name="Kyrpides N."/>
            <person name="Culley D.E."/>
            <person name="McInerney M.J."/>
        </authorList>
    </citation>
    <scope>NUCLEOTIDE SEQUENCE [LARGE SCALE GENOMIC DNA]</scope>
    <source>
        <strain evidence="3">ATCC 27890 / DSM 864 / NBRC 100397 / JF-1</strain>
    </source>
</reference>
<dbReference type="HOGENOM" id="CLU_2152609_0_0_2"/>
<dbReference type="eggNOG" id="arCOG11377">
    <property type="taxonomic scope" value="Archaea"/>
</dbReference>
<evidence type="ECO:0000313" key="2">
    <source>
        <dbReference type="EMBL" id="ABD42371.1"/>
    </source>
</evidence>
<dbReference type="Proteomes" id="UP000001941">
    <property type="component" value="Chromosome"/>
</dbReference>